<evidence type="ECO:0000256" key="2">
    <source>
        <dbReference type="ARBA" id="ARBA00008072"/>
    </source>
</evidence>
<gene>
    <name evidence="8" type="ORF">BST17_12665</name>
</gene>
<dbReference type="InterPro" id="IPR020843">
    <property type="entry name" value="ER"/>
</dbReference>
<evidence type="ECO:0000256" key="4">
    <source>
        <dbReference type="ARBA" id="ARBA00022833"/>
    </source>
</evidence>
<dbReference type="Gene3D" id="3.40.50.720">
    <property type="entry name" value="NAD(P)-binding Rossmann-like Domain"/>
    <property type="match status" value="2"/>
</dbReference>
<dbReference type="Gene3D" id="3.30.360.10">
    <property type="entry name" value="Dihydrodipicolinate Reductase, domain 2"/>
    <property type="match status" value="1"/>
</dbReference>
<dbReference type="Gene3D" id="3.90.180.10">
    <property type="entry name" value="Medium-chain alcohol dehydrogenases, catalytic domain"/>
    <property type="match status" value="2"/>
</dbReference>
<dbReference type="Pfam" id="PF01408">
    <property type="entry name" value="GFO_IDH_MocA"/>
    <property type="match status" value="1"/>
</dbReference>
<dbReference type="OrthoDB" id="9792935at2"/>
<evidence type="ECO:0000313" key="9">
    <source>
        <dbReference type="Proteomes" id="UP000192366"/>
    </source>
</evidence>
<dbReference type="InterPro" id="IPR000683">
    <property type="entry name" value="Gfo/Idh/MocA-like_OxRdtase_N"/>
</dbReference>
<evidence type="ECO:0000256" key="3">
    <source>
        <dbReference type="ARBA" id="ARBA00022723"/>
    </source>
</evidence>
<keyword evidence="9" id="KW-1185">Reference proteome</keyword>
<feature type="compositionally biased region" description="Low complexity" evidence="6">
    <location>
        <begin position="771"/>
        <end position="794"/>
    </location>
</feature>
<dbReference type="GO" id="GO:0000166">
    <property type="term" value="F:nucleotide binding"/>
    <property type="evidence" value="ECO:0007669"/>
    <property type="project" value="InterPro"/>
</dbReference>
<feature type="compositionally biased region" description="Basic residues" evidence="6">
    <location>
        <begin position="758"/>
        <end position="770"/>
    </location>
</feature>
<protein>
    <recommendedName>
        <fullName evidence="7">Enoyl reductase (ER) domain-containing protein</fullName>
    </recommendedName>
</protein>
<dbReference type="GO" id="GO:0046872">
    <property type="term" value="F:metal ion binding"/>
    <property type="evidence" value="ECO:0007669"/>
    <property type="project" value="UniProtKB-KW"/>
</dbReference>
<evidence type="ECO:0000256" key="5">
    <source>
        <dbReference type="ARBA" id="ARBA00023002"/>
    </source>
</evidence>
<dbReference type="CDD" id="cd08255">
    <property type="entry name" value="2-desacetyl-2-hydroxyethyl_bacteriochlorophyllide_like"/>
    <property type="match status" value="1"/>
</dbReference>
<dbReference type="SUPFAM" id="SSF51735">
    <property type="entry name" value="NAD(P)-binding Rossmann-fold domains"/>
    <property type="match status" value="2"/>
</dbReference>
<dbReference type="PANTHER" id="PTHR43350:SF19">
    <property type="entry name" value="D-GULOSIDE 3-DEHYDROGENASE"/>
    <property type="match status" value="1"/>
</dbReference>
<dbReference type="Pfam" id="PF00107">
    <property type="entry name" value="ADH_zinc_N"/>
    <property type="match status" value="1"/>
</dbReference>
<comment type="caution">
    <text evidence="8">The sequence shown here is derived from an EMBL/GenBank/DDBJ whole genome shotgun (WGS) entry which is preliminary data.</text>
</comment>
<dbReference type="InterPro" id="IPR013149">
    <property type="entry name" value="ADH-like_C"/>
</dbReference>
<dbReference type="AlphaFoldDB" id="A0A1W9YX51"/>
<dbReference type="InterPro" id="IPR036291">
    <property type="entry name" value="NAD(P)-bd_dom_sf"/>
</dbReference>
<evidence type="ECO:0000259" key="7">
    <source>
        <dbReference type="SMART" id="SM00829"/>
    </source>
</evidence>
<dbReference type="GO" id="GO:0016491">
    <property type="term" value="F:oxidoreductase activity"/>
    <property type="evidence" value="ECO:0007669"/>
    <property type="project" value="UniProtKB-KW"/>
</dbReference>
<feature type="region of interest" description="Disordered" evidence="6">
    <location>
        <begin position="725"/>
        <end position="864"/>
    </location>
</feature>
<accession>A0A1W9YX51</accession>
<evidence type="ECO:0000313" key="8">
    <source>
        <dbReference type="EMBL" id="ORA04559.1"/>
    </source>
</evidence>
<reference evidence="8 9" key="1">
    <citation type="submission" date="2017-02" db="EMBL/GenBank/DDBJ databases">
        <title>The new phylogeny of genus Mycobacterium.</title>
        <authorList>
            <person name="Tortoli E."/>
            <person name="Trovato A."/>
            <person name="Cirillo D.M."/>
        </authorList>
    </citation>
    <scope>NUCLEOTIDE SEQUENCE [LARGE SCALE GENOMIC DNA]</scope>
    <source>
        <strain evidence="8 9">DSM 45578</strain>
    </source>
</reference>
<dbReference type="SUPFAM" id="SSF50129">
    <property type="entry name" value="GroES-like"/>
    <property type="match status" value="1"/>
</dbReference>
<dbReference type="EMBL" id="MVHJ01000009">
    <property type="protein sequence ID" value="ORA04559.1"/>
    <property type="molecule type" value="Genomic_DNA"/>
</dbReference>
<feature type="compositionally biased region" description="Basic residues" evidence="6">
    <location>
        <begin position="848"/>
        <end position="864"/>
    </location>
</feature>
<organism evidence="8 9">
    <name type="scientific">Mycolicibacterium bacteremicum</name>
    <name type="common">Mycobacterium bacteremicum</name>
    <dbReference type="NCBI Taxonomy" id="564198"/>
    <lineage>
        <taxon>Bacteria</taxon>
        <taxon>Bacillati</taxon>
        <taxon>Actinomycetota</taxon>
        <taxon>Actinomycetes</taxon>
        <taxon>Mycobacteriales</taxon>
        <taxon>Mycobacteriaceae</taxon>
        <taxon>Mycolicibacterium</taxon>
    </lineage>
</organism>
<evidence type="ECO:0000256" key="1">
    <source>
        <dbReference type="ARBA" id="ARBA00001947"/>
    </source>
</evidence>
<comment type="cofactor">
    <cofactor evidence="1">
        <name>Zn(2+)</name>
        <dbReference type="ChEBI" id="CHEBI:29105"/>
    </cofactor>
</comment>
<dbReference type="Proteomes" id="UP000192366">
    <property type="component" value="Unassembled WGS sequence"/>
</dbReference>
<keyword evidence="4" id="KW-0862">Zinc</keyword>
<dbReference type="SMART" id="SM00829">
    <property type="entry name" value="PKS_ER"/>
    <property type="match status" value="1"/>
</dbReference>
<proteinExistence type="inferred from homology"/>
<name>A0A1W9YX51_MYCBA</name>
<dbReference type="SUPFAM" id="SSF55347">
    <property type="entry name" value="Glyceraldehyde-3-phosphate dehydrogenase-like, C-terminal domain"/>
    <property type="match status" value="1"/>
</dbReference>
<feature type="domain" description="Enoyl reductase (ER)" evidence="7">
    <location>
        <begin position="52"/>
        <end position="371"/>
    </location>
</feature>
<keyword evidence="3" id="KW-0479">Metal-binding</keyword>
<dbReference type="PANTHER" id="PTHR43350">
    <property type="entry name" value="NAD-DEPENDENT ALCOHOL DEHYDROGENASE"/>
    <property type="match status" value="1"/>
</dbReference>
<keyword evidence="5" id="KW-0560">Oxidoreductase</keyword>
<comment type="similarity">
    <text evidence="2">Belongs to the zinc-containing alcohol dehydrogenase family.</text>
</comment>
<dbReference type="InterPro" id="IPR011032">
    <property type="entry name" value="GroES-like_sf"/>
</dbReference>
<sequence length="864" mass="91635">MKQAVQNLKTGEVSVREVPPPRLNRGGALVATLSSLISAGTERNKIELGEKGMLGKAKARPELARQVVEKARQDGVKETYRTVMQRLEAPNLLGYSAAGRVLAVAPDVPGIEVGDLVACSGAGYANHAEVNFIPKHLLAKVPDGVGADEAAYGTLGCIAMHGVRQAEIGLGDRVLVVGLGLVGLIAAQLARAAGARVFGTDLDPRACALAESIGVERAAPRASIEAVIGGITGGVGVDAVVICAAAASNDPIELAAQLVRNRGRVVLVGTVGLTLPRDPFYMKEIELKYSRSYGPGRYDPGYEEHGHDYPIGYVRWTEQRNLDEFLRLVRDGRVDVATLTTHRLPVDDAADAYALISGRSPDETRPIGVLLQYPDGQAVAARTQIAVKPRNRLPAERVGLGMVGAGNFATRVLLPALMDTGKVQPVGITTSGGTTSGQVAQSYGFGHSTADADALVNDSGVDAVVIATRHDSHAGLATQALRAGKATFCEKPLATTWDDLEQVASAWTESGAPLLVGFNRRFSPLTTKLKGALPRGVPRVMIARCNAGQMPPDHWMRDSIFGGGRIVGELCHFLDLACSMAEGRPLRVSAEAIGSADSAELADTIVVQVAFSCGSIASLQYLGNGDPSIPKERIEVYCGGVVGIIDDFFALEIAQGGKRKRSRGRRQEKGHREEMRLFVDLATGSGDSETVAEDAFWSSALTLQVPWALAQGRAVLVDLPKALGGRGPTPGWPAPRNNPDERAKPAHRRAGGSVPTTVRRHGRLLLRHRGGPPSAGDGAAANPGPVCRSGRMAPRPGPGGGLRARRADRAAHPARRRALRDGQPTESCRQHPAVARRQGGAQTERAVDRRRRVPHRDHRIPRCP</sequence>
<evidence type="ECO:0000256" key="6">
    <source>
        <dbReference type="SAM" id="MobiDB-lite"/>
    </source>
</evidence>
<dbReference type="STRING" id="564198.BST17_12665"/>